<dbReference type="InterPro" id="IPR015590">
    <property type="entry name" value="Aldehyde_DH_dom"/>
</dbReference>
<dbReference type="AlphaFoldDB" id="A0A6J4HKT2"/>
<dbReference type="InterPro" id="IPR016162">
    <property type="entry name" value="Ald_DH_N"/>
</dbReference>
<dbReference type="InterPro" id="IPR016161">
    <property type="entry name" value="Ald_DH/histidinol_DH"/>
</dbReference>
<protein>
    <submittedName>
        <fullName evidence="3">Aldehyde dehydrogenase</fullName>
        <ecNumber evidence="3">1.2.1.3</ecNumber>
    </submittedName>
</protein>
<evidence type="ECO:0000259" key="2">
    <source>
        <dbReference type="Pfam" id="PF00171"/>
    </source>
</evidence>
<accession>A0A6J4HKT2</accession>
<organism evidence="3">
    <name type="scientific">uncultured Acidimicrobiales bacterium</name>
    <dbReference type="NCBI Taxonomy" id="310071"/>
    <lineage>
        <taxon>Bacteria</taxon>
        <taxon>Bacillati</taxon>
        <taxon>Actinomycetota</taxon>
        <taxon>Acidimicrobiia</taxon>
        <taxon>Acidimicrobiales</taxon>
        <taxon>environmental samples</taxon>
    </lineage>
</organism>
<dbReference type="EMBL" id="CADCSY010000040">
    <property type="protein sequence ID" value="CAA9226526.1"/>
    <property type="molecule type" value="Genomic_DNA"/>
</dbReference>
<reference evidence="3" key="1">
    <citation type="submission" date="2020-02" db="EMBL/GenBank/DDBJ databases">
        <authorList>
            <person name="Meier V. D."/>
        </authorList>
    </citation>
    <scope>NUCLEOTIDE SEQUENCE</scope>
    <source>
        <strain evidence="3">AVDCRST_MAG20</strain>
    </source>
</reference>
<proteinExistence type="predicted"/>
<dbReference type="PANTHER" id="PTHR11699">
    <property type="entry name" value="ALDEHYDE DEHYDROGENASE-RELATED"/>
    <property type="match status" value="1"/>
</dbReference>
<name>A0A6J4HKT2_9ACTN</name>
<gene>
    <name evidence="3" type="ORF">AVDCRST_MAG20-996</name>
</gene>
<sequence>MTAGRLPVRKTYKLFVGGAFPRSESGRSYPVRSADGEQVLAWVAQGSRKDLRDAVRAARGAQAGWAGRTAYNRGQVLYRVAEVLEGRAAQLAAEVAAAGAADPEGEVATAIDRWVWYAGWADKVQMVAGTRNPVAGPFWNVSAPEATGVVGVVAPEVPSLLGLVTRLAPALAAGNAVVALSSERWPLAAATLGEVLATSDVPAGVVNVVSGRTAELLPWLAGHRDVDALDLTGAPIGLWADAARAAAPSTKRVVPPALDDRWLDDDEQSPADVLATMEIKTVWHPAGT</sequence>
<dbReference type="EC" id="1.2.1.3" evidence="3"/>
<dbReference type="Gene3D" id="3.40.605.10">
    <property type="entry name" value="Aldehyde Dehydrogenase, Chain A, domain 1"/>
    <property type="match status" value="1"/>
</dbReference>
<dbReference type="GO" id="GO:0004029">
    <property type="term" value="F:aldehyde dehydrogenase (NAD+) activity"/>
    <property type="evidence" value="ECO:0007669"/>
    <property type="project" value="UniProtKB-EC"/>
</dbReference>
<keyword evidence="1 3" id="KW-0560">Oxidoreductase</keyword>
<feature type="domain" description="Aldehyde dehydrogenase" evidence="2">
    <location>
        <begin position="23"/>
        <end position="234"/>
    </location>
</feature>
<evidence type="ECO:0000313" key="3">
    <source>
        <dbReference type="EMBL" id="CAA9226526.1"/>
    </source>
</evidence>
<dbReference type="SUPFAM" id="SSF53720">
    <property type="entry name" value="ALDH-like"/>
    <property type="match status" value="1"/>
</dbReference>
<evidence type="ECO:0000256" key="1">
    <source>
        <dbReference type="ARBA" id="ARBA00023002"/>
    </source>
</evidence>
<dbReference type="Pfam" id="PF00171">
    <property type="entry name" value="Aldedh"/>
    <property type="match status" value="1"/>
</dbReference>